<keyword evidence="1" id="KW-0732">Signal</keyword>
<dbReference type="EMBL" id="FNQE01000020">
    <property type="protein sequence ID" value="SDZ12823.1"/>
    <property type="molecule type" value="Genomic_DNA"/>
</dbReference>
<dbReference type="OrthoDB" id="2077944at2"/>
<accession>A0A1H3QHQ7</accession>
<proteinExistence type="predicted"/>
<dbReference type="AlphaFoldDB" id="A0A1H3QHQ7"/>
<dbReference type="RefSeq" id="WP_091730477.1">
    <property type="nucleotide sequence ID" value="NZ_FNQE01000020.1"/>
</dbReference>
<organism evidence="2 3">
    <name type="scientific">Proteiniborus ethanoligenes</name>
    <dbReference type="NCBI Taxonomy" id="415015"/>
    <lineage>
        <taxon>Bacteria</taxon>
        <taxon>Bacillati</taxon>
        <taxon>Bacillota</taxon>
        <taxon>Clostridia</taxon>
        <taxon>Eubacteriales</taxon>
        <taxon>Proteiniborus</taxon>
    </lineage>
</organism>
<reference evidence="2 3" key="1">
    <citation type="submission" date="2016-10" db="EMBL/GenBank/DDBJ databases">
        <authorList>
            <person name="de Groot N.N."/>
        </authorList>
    </citation>
    <scope>NUCLEOTIDE SEQUENCE [LARGE SCALE GENOMIC DNA]</scope>
    <source>
        <strain evidence="2 3">DSM 21650</strain>
    </source>
</reference>
<dbReference type="STRING" id="415015.SAMN05660462_01954"/>
<feature type="chain" id="PRO_5011667903" evidence="1">
    <location>
        <begin position="30"/>
        <end position="1120"/>
    </location>
</feature>
<keyword evidence="3" id="KW-1185">Reference proteome</keyword>
<gene>
    <name evidence="2" type="ORF">SAMN05660462_01954</name>
</gene>
<feature type="signal peptide" evidence="1">
    <location>
        <begin position="1"/>
        <end position="29"/>
    </location>
</feature>
<dbReference type="Proteomes" id="UP000198625">
    <property type="component" value="Unassembled WGS sequence"/>
</dbReference>
<evidence type="ECO:0000313" key="3">
    <source>
        <dbReference type="Proteomes" id="UP000198625"/>
    </source>
</evidence>
<name>A0A1H3QHQ7_9FIRM</name>
<sequence length="1120" mass="125161">MKIRRKTYFATVLTIAVCCGIISPLIAQASEKGYSYTDPNLVYNMEAVEYKGEELFQSKGNTFHISSEDSSVATAVQAVQIWAPDWSKGYASLSDAVLLQQDLYESTVTGLPTYETGYSKADEGVNNVDEYSFWRRTGLHAPNMQAQYHEVLGNPMQYLKYNIGRLQLNNSECDEITAEEITFGGYPAVITRLYREYLGDEEVGIQCTGNIYIWVTEIPRSPEVYLSEILQRNEIENITFPESTEERYKVLGECYIALELSYNYGSDISSARGADKDIMIDAARSLFDLAEQDFKDLMARAENSIRFETKKTMDIKVKNYKPKGSAGLVNTSAEKEAGETNVSIPAAFTIVIIGAGAALAGAGASDSGGNGGDNKGKKKSRYKMCLRKSFGDAIRYDKQPVSVYARMVEITLEGKEIDRPDLTASLEIFSGGNLTVEGNSMAGNYMGALVSAQSVPGGQNPSEGIVSIRFNGEGDSFQNNVTFRLIGKPYISFLEQGKYLTMTLPMLLGDGETYKTPFILNDFLDKPTSVKLEVVEDVPLNCEIEELEENQYILKVKNNSSKTETHQAVKQTFSIGIRAENHSELAENNLNVELYPEGLSIRELKFDEKGYAFIETFDNENTEEWGDVLPTGFVIDFVVPEADQGGRYRARVMEPEEFSPVFARLKGTDDRTNHLAERLKYTIEEITSNLKEYKFAPQEALVEEEGKPYYLTLPISCSYGDQEYILDLPVRLLGGGPGPMDGWDEEFSKMKRIVSRVGGINPEIARMLRENGKKMSTAELRLVNKRICQDAIVYYTKDASEYEKIAAELDNMIYYAEWLKWFGDQAFSYLISTYHGNKMDAILSPAKDIFATLLGEIIGQLAYGEQIDYDTLEVGKNINAAFDNLITNAFDDKIGKKVSFKQACVVVGGFLVWKIAKNIYDNIDKDGKADLYSAITATTSDLTAMGMKKIAGNFFDKALKNKVVQDNLSKPLGKWLQNIVPDTTLGKWSKDSKGKDIFKMIDFNKSDIFQKYLEEFFGMGMVKVTEIDMAAVKDLHELTSGGSIQSTVDLSAWPKIDWSTVVNEQNGQQEAYRISINLIPESLGKLYDYLFGELFGNIPFAKEEKQPPVDPPYNPEGNIA</sequence>
<evidence type="ECO:0000313" key="2">
    <source>
        <dbReference type="EMBL" id="SDZ12823.1"/>
    </source>
</evidence>
<protein>
    <submittedName>
        <fullName evidence="2">Uncharacterized protein</fullName>
    </submittedName>
</protein>
<evidence type="ECO:0000256" key="1">
    <source>
        <dbReference type="SAM" id="SignalP"/>
    </source>
</evidence>